<dbReference type="EMBL" id="UYRW01023518">
    <property type="protein sequence ID" value="VDN08339.1"/>
    <property type="molecule type" value="Genomic_DNA"/>
</dbReference>
<gene>
    <name evidence="1" type="ORF">NOO_LOCUS13981</name>
</gene>
<name>A0A3P7NFQ4_ONCOC</name>
<feature type="non-terminal residue" evidence="1">
    <location>
        <position position="1"/>
    </location>
</feature>
<evidence type="ECO:0000313" key="1">
    <source>
        <dbReference type="EMBL" id="VDN08339.1"/>
    </source>
</evidence>
<reference evidence="1 2" key="1">
    <citation type="submission" date="2018-08" db="EMBL/GenBank/DDBJ databases">
        <authorList>
            <person name="Laetsch R D."/>
            <person name="Stevens L."/>
            <person name="Kumar S."/>
            <person name="Blaxter L. M."/>
        </authorList>
    </citation>
    <scope>NUCLEOTIDE SEQUENCE [LARGE SCALE GENOMIC DNA]</scope>
</reference>
<sequence>RSSANEKKQKIAEIRAQRRTAKLKDAWLRVDRSCRFA</sequence>
<dbReference type="AlphaFoldDB" id="A0A3P7NFQ4"/>
<accession>A0A3P7NFQ4</accession>
<dbReference type="Proteomes" id="UP000271087">
    <property type="component" value="Unassembled WGS sequence"/>
</dbReference>
<organism evidence="1 2">
    <name type="scientific">Onchocerca ochengi</name>
    <name type="common">Filarial nematode worm</name>
    <dbReference type="NCBI Taxonomy" id="42157"/>
    <lineage>
        <taxon>Eukaryota</taxon>
        <taxon>Metazoa</taxon>
        <taxon>Ecdysozoa</taxon>
        <taxon>Nematoda</taxon>
        <taxon>Chromadorea</taxon>
        <taxon>Rhabditida</taxon>
        <taxon>Spirurina</taxon>
        <taxon>Spiruromorpha</taxon>
        <taxon>Filarioidea</taxon>
        <taxon>Onchocercidae</taxon>
        <taxon>Onchocerca</taxon>
    </lineage>
</organism>
<keyword evidence="2" id="KW-1185">Reference proteome</keyword>
<proteinExistence type="predicted"/>
<evidence type="ECO:0000313" key="2">
    <source>
        <dbReference type="Proteomes" id="UP000271087"/>
    </source>
</evidence>
<protein>
    <submittedName>
        <fullName evidence="1">Uncharacterized protein</fullName>
    </submittedName>
</protein>